<keyword evidence="2" id="KW-1185">Reference proteome</keyword>
<organism evidence="1 2">
    <name type="scientific">Ophiocordyceps unilateralis</name>
    <name type="common">Zombie-ant fungus</name>
    <name type="synonym">Torrubia unilateralis</name>
    <dbReference type="NCBI Taxonomy" id="268505"/>
    <lineage>
        <taxon>Eukaryota</taxon>
        <taxon>Fungi</taxon>
        <taxon>Dikarya</taxon>
        <taxon>Ascomycota</taxon>
        <taxon>Pezizomycotina</taxon>
        <taxon>Sordariomycetes</taxon>
        <taxon>Hypocreomycetidae</taxon>
        <taxon>Hypocreales</taxon>
        <taxon>Ophiocordycipitaceae</taxon>
        <taxon>Ophiocordyceps</taxon>
    </lineage>
</organism>
<name>A0A2A9PED2_OPHUN</name>
<dbReference type="Proteomes" id="UP000037136">
    <property type="component" value="Unassembled WGS sequence"/>
</dbReference>
<accession>A0A2A9PED2</accession>
<sequence>MVDNGGSRDKHSSSPAPTTSCLTRRLLADASDHRHPLGIQVRARPPLSPLNHRLLPSCHPPPTPANTFVVLCRYIYCLTPAALIMRGHVATLSTQSQLYLPSTPVSPLRYTFQSDAISRACTESSSLNIPSAFFIFFIPGCRLLSPLVV</sequence>
<evidence type="ECO:0000313" key="1">
    <source>
        <dbReference type="EMBL" id="PFH59749.1"/>
    </source>
</evidence>
<reference evidence="1 2" key="1">
    <citation type="journal article" date="2015" name="BMC Genomics">
        <title>Gene expression during zombie ant biting behavior reflects the complexity underlying fungal parasitic behavioral manipulation.</title>
        <authorList>
            <person name="de Bekker C."/>
            <person name="Ohm R.A."/>
            <person name="Loreto R.G."/>
            <person name="Sebastian A."/>
            <person name="Albert I."/>
            <person name="Merrow M."/>
            <person name="Brachmann A."/>
            <person name="Hughes D.P."/>
        </authorList>
    </citation>
    <scope>NUCLEOTIDE SEQUENCE [LARGE SCALE GENOMIC DNA]</scope>
    <source>
        <strain evidence="1 2">SC16a</strain>
    </source>
</reference>
<dbReference type="EMBL" id="LAZP02000176">
    <property type="protein sequence ID" value="PFH59749.1"/>
    <property type="molecule type" value="Genomic_DNA"/>
</dbReference>
<evidence type="ECO:0000313" key="2">
    <source>
        <dbReference type="Proteomes" id="UP000037136"/>
    </source>
</evidence>
<protein>
    <submittedName>
        <fullName evidence="1">Uncharacterized protein</fullName>
    </submittedName>
</protein>
<reference evidence="1 2" key="2">
    <citation type="journal article" date="2017" name="Sci. Rep.">
        <title>Ant-infecting Ophiocordyceps genomes reveal a high diversity of potential behavioral manipulation genes and a possible major role for enterotoxins.</title>
        <authorList>
            <person name="de Bekker C."/>
            <person name="Ohm R.A."/>
            <person name="Evans H.C."/>
            <person name="Brachmann A."/>
            <person name="Hughes D.P."/>
        </authorList>
    </citation>
    <scope>NUCLEOTIDE SEQUENCE [LARGE SCALE GENOMIC DNA]</scope>
    <source>
        <strain evidence="1 2">SC16a</strain>
    </source>
</reference>
<proteinExistence type="predicted"/>
<gene>
    <name evidence="1" type="ORF">XA68_11930</name>
</gene>
<comment type="caution">
    <text evidence="1">The sequence shown here is derived from an EMBL/GenBank/DDBJ whole genome shotgun (WGS) entry which is preliminary data.</text>
</comment>
<dbReference type="AlphaFoldDB" id="A0A2A9PED2"/>